<reference evidence="3 4" key="1">
    <citation type="submission" date="2015-09" db="EMBL/GenBank/DDBJ databases">
        <authorList>
            <consortium name="Pathogen Informatics"/>
        </authorList>
    </citation>
    <scope>NUCLEOTIDE SEQUENCE [LARGE SCALE GENOMIC DNA]</scope>
    <source>
        <strain evidence="3 4">2789STDY5608850</strain>
    </source>
</reference>
<proteinExistence type="inferred from homology"/>
<dbReference type="Proteomes" id="UP000095651">
    <property type="component" value="Unassembled WGS sequence"/>
</dbReference>
<name>A0A174KUU2_9FIRM</name>
<dbReference type="PANTHER" id="PTHR33279">
    <property type="entry name" value="SULFUR CARRIER PROTEIN YEDF-RELATED"/>
    <property type="match status" value="1"/>
</dbReference>
<evidence type="ECO:0000313" key="3">
    <source>
        <dbReference type="EMBL" id="CUP12959.1"/>
    </source>
</evidence>
<dbReference type="PANTHER" id="PTHR33279:SF6">
    <property type="entry name" value="SULFUR CARRIER PROTEIN YEDF-RELATED"/>
    <property type="match status" value="1"/>
</dbReference>
<dbReference type="AlphaFoldDB" id="A0A174KUU2"/>
<dbReference type="InterPro" id="IPR001455">
    <property type="entry name" value="TusA-like"/>
</dbReference>
<evidence type="ECO:0000259" key="2">
    <source>
        <dbReference type="Pfam" id="PF01206"/>
    </source>
</evidence>
<organism evidence="3 4">
    <name type="scientific">Hungatella hathewayi</name>
    <dbReference type="NCBI Taxonomy" id="154046"/>
    <lineage>
        <taxon>Bacteria</taxon>
        <taxon>Bacillati</taxon>
        <taxon>Bacillota</taxon>
        <taxon>Clostridia</taxon>
        <taxon>Lachnospirales</taxon>
        <taxon>Lachnospiraceae</taxon>
        <taxon>Hungatella</taxon>
    </lineage>
</organism>
<dbReference type="Pfam" id="PF01206">
    <property type="entry name" value="TusA"/>
    <property type="match status" value="1"/>
</dbReference>
<dbReference type="Gene3D" id="3.30.110.40">
    <property type="entry name" value="TusA-like domain"/>
    <property type="match status" value="1"/>
</dbReference>
<comment type="similarity">
    <text evidence="1">Belongs to the sulfur carrier protein TusA family.</text>
</comment>
<dbReference type="InterPro" id="IPR036868">
    <property type="entry name" value="TusA-like_sf"/>
</dbReference>
<evidence type="ECO:0000313" key="4">
    <source>
        <dbReference type="Proteomes" id="UP000095651"/>
    </source>
</evidence>
<accession>A0A174KUU2</accession>
<sequence length="86" mass="9654">MEIGDQKVQRTDQEETHMYEVDARGLSCPEPLMLVSDALKSHPGEKLKVLVSEPHSRTNIEKFVKSRGLTVLVKETGSEFELTIEG</sequence>
<dbReference type="EMBL" id="CYZE01000018">
    <property type="protein sequence ID" value="CUP12959.1"/>
    <property type="molecule type" value="Genomic_DNA"/>
</dbReference>
<feature type="domain" description="UPF0033" evidence="2">
    <location>
        <begin position="20"/>
        <end position="85"/>
    </location>
</feature>
<gene>
    <name evidence="3" type="ORF">ERS852407_05067</name>
</gene>
<dbReference type="SUPFAM" id="SSF64307">
    <property type="entry name" value="SirA-like"/>
    <property type="match status" value="1"/>
</dbReference>
<protein>
    <submittedName>
        <fullName evidence="3">SirA-like protein</fullName>
    </submittedName>
</protein>
<evidence type="ECO:0000256" key="1">
    <source>
        <dbReference type="ARBA" id="ARBA00008984"/>
    </source>
</evidence>